<proteinExistence type="predicted"/>
<dbReference type="EMBL" id="RQTK01000478">
    <property type="protein sequence ID" value="RUS78980.1"/>
    <property type="molecule type" value="Genomic_DNA"/>
</dbReference>
<dbReference type="AlphaFoldDB" id="A0A433TBT6"/>
<evidence type="ECO:0000256" key="1">
    <source>
        <dbReference type="SAM" id="MobiDB-lite"/>
    </source>
</evidence>
<name>A0A433TBT6_ELYCH</name>
<feature type="domain" description="R3H" evidence="2">
    <location>
        <begin position="6"/>
        <end position="72"/>
    </location>
</feature>
<feature type="region of interest" description="Disordered" evidence="1">
    <location>
        <begin position="381"/>
        <end position="406"/>
    </location>
</feature>
<feature type="compositionally biased region" description="Low complexity" evidence="1">
    <location>
        <begin position="184"/>
        <end position="195"/>
    </location>
</feature>
<dbReference type="SUPFAM" id="SSF82708">
    <property type="entry name" value="R3H domain"/>
    <property type="match status" value="1"/>
</dbReference>
<dbReference type="Gene3D" id="3.30.1370.50">
    <property type="entry name" value="R3H-like domain"/>
    <property type="match status" value="1"/>
</dbReference>
<dbReference type="InterPro" id="IPR036867">
    <property type="entry name" value="R3H_dom_sf"/>
</dbReference>
<evidence type="ECO:0000313" key="3">
    <source>
        <dbReference type="EMBL" id="RUS78980.1"/>
    </source>
</evidence>
<dbReference type="STRING" id="188477.A0A433TBT6"/>
<feature type="region of interest" description="Disordered" evidence="1">
    <location>
        <begin position="670"/>
        <end position="693"/>
    </location>
</feature>
<accession>A0A433TBT6</accession>
<feature type="compositionally biased region" description="Polar residues" evidence="1">
    <location>
        <begin position="206"/>
        <end position="221"/>
    </location>
</feature>
<reference evidence="3 4" key="1">
    <citation type="submission" date="2019-01" db="EMBL/GenBank/DDBJ databases">
        <title>A draft genome assembly of the solar-powered sea slug Elysia chlorotica.</title>
        <authorList>
            <person name="Cai H."/>
            <person name="Li Q."/>
            <person name="Fang X."/>
            <person name="Li J."/>
            <person name="Curtis N.E."/>
            <person name="Altenburger A."/>
            <person name="Shibata T."/>
            <person name="Feng M."/>
            <person name="Maeda T."/>
            <person name="Schwartz J.A."/>
            <person name="Shigenobu S."/>
            <person name="Lundholm N."/>
            <person name="Nishiyama T."/>
            <person name="Yang H."/>
            <person name="Hasebe M."/>
            <person name="Li S."/>
            <person name="Pierce S.K."/>
            <person name="Wang J."/>
        </authorList>
    </citation>
    <scope>NUCLEOTIDE SEQUENCE [LARGE SCALE GENOMIC DNA]</scope>
    <source>
        <strain evidence="3">EC2010</strain>
        <tissue evidence="3">Whole organism of an adult</tissue>
    </source>
</reference>
<evidence type="ECO:0000313" key="4">
    <source>
        <dbReference type="Proteomes" id="UP000271974"/>
    </source>
</evidence>
<feature type="region of interest" description="Disordered" evidence="1">
    <location>
        <begin position="485"/>
        <end position="528"/>
    </location>
</feature>
<feature type="compositionally biased region" description="Basic and acidic residues" evidence="1">
    <location>
        <begin position="196"/>
        <end position="205"/>
    </location>
</feature>
<feature type="compositionally biased region" description="Polar residues" evidence="1">
    <location>
        <begin position="128"/>
        <end position="138"/>
    </location>
</feature>
<dbReference type="OrthoDB" id="5418203at2759"/>
<dbReference type="PROSITE" id="PS51061">
    <property type="entry name" value="R3H"/>
    <property type="match status" value="1"/>
</dbReference>
<evidence type="ECO:0000259" key="2">
    <source>
        <dbReference type="PROSITE" id="PS51061"/>
    </source>
</evidence>
<feature type="compositionally biased region" description="Basic and acidic residues" evidence="1">
    <location>
        <begin position="394"/>
        <end position="405"/>
    </location>
</feature>
<keyword evidence="4" id="KW-1185">Reference proteome</keyword>
<feature type="compositionally biased region" description="Polar residues" evidence="1">
    <location>
        <begin position="278"/>
        <end position="292"/>
    </location>
</feature>
<feature type="compositionally biased region" description="Basic and acidic residues" evidence="1">
    <location>
        <begin position="293"/>
        <end position="312"/>
    </location>
</feature>
<feature type="region of interest" description="Disordered" evidence="1">
    <location>
        <begin position="278"/>
        <end position="317"/>
    </location>
</feature>
<dbReference type="Proteomes" id="UP000271974">
    <property type="component" value="Unassembled WGS sequence"/>
</dbReference>
<feature type="compositionally biased region" description="Basic and acidic residues" evidence="1">
    <location>
        <begin position="116"/>
        <end position="127"/>
    </location>
</feature>
<feature type="compositionally biased region" description="Basic and acidic residues" evidence="1">
    <location>
        <begin position="148"/>
        <end position="158"/>
    </location>
</feature>
<dbReference type="PANTHER" id="PTHR21678">
    <property type="entry name" value="GROWTH INHIBITION AND DIFFERENTIATION RELATED PROTEIN 88"/>
    <property type="match status" value="1"/>
</dbReference>
<dbReference type="InterPro" id="IPR001374">
    <property type="entry name" value="R3H_dom"/>
</dbReference>
<comment type="caution">
    <text evidence="3">The sequence shown here is derived from an EMBL/GenBank/DDBJ whole genome shotgun (WGS) entry which is preliminary data.</text>
</comment>
<dbReference type="PANTHER" id="PTHR21678:SF0">
    <property type="entry name" value="C3H1-TYPE DOMAIN-CONTAINING PROTEIN"/>
    <property type="match status" value="1"/>
</dbReference>
<gene>
    <name evidence="3" type="ORF">EGW08_013237</name>
</gene>
<feature type="compositionally biased region" description="Polar residues" evidence="1">
    <location>
        <begin position="252"/>
        <end position="263"/>
    </location>
</feature>
<organism evidence="3 4">
    <name type="scientific">Elysia chlorotica</name>
    <name type="common">Eastern emerald elysia</name>
    <name type="synonym">Sea slug</name>
    <dbReference type="NCBI Taxonomy" id="188477"/>
    <lineage>
        <taxon>Eukaryota</taxon>
        <taxon>Metazoa</taxon>
        <taxon>Spiralia</taxon>
        <taxon>Lophotrochozoa</taxon>
        <taxon>Mollusca</taxon>
        <taxon>Gastropoda</taxon>
        <taxon>Heterobranchia</taxon>
        <taxon>Euthyneura</taxon>
        <taxon>Panpulmonata</taxon>
        <taxon>Sacoglossa</taxon>
        <taxon>Placobranchoidea</taxon>
        <taxon>Plakobranchidae</taxon>
        <taxon>Elysia</taxon>
    </lineage>
</organism>
<feature type="region of interest" description="Disordered" evidence="1">
    <location>
        <begin position="81"/>
        <end position="263"/>
    </location>
</feature>
<sequence>MTTQQEEYKENILTDVNHFYEQGRDDSVLVFPPLCSFNRLLIHKTVEAHFTELATFSIGCGRSRRTVIAFLTTLDRAGTDLHRMSEQNSHHGKGRGRGRGKDLTPNERVTQWVNQRENRRLNKERWSQKGQGNIPQEDNSMEVLQETQIRDDDNEKERSRAKRTPQTKLYVPPSLRQRKEQNVSSNSHNPSTTPSEEAHQTDCSEKVSNATESKPLPTNQPKGRGRGRRKPEVEVYVPRALRATQKQDKDTLSSSLQDDGSKLTSIDQNLANSEFNQYSENSERGQNFSTVNKAEHNPINDLKDQNTREANKSDCSPVSPLVFEENVEVQTNPPEVSDASGDSEVILKSELSENLGSFESPYTFEFYDPAVVAFMPPSPAPHETDKNVNSNVYEDSHPNSSERTDSPFSLVVNECKEKHVLHHSYETQAIATKPLTISGDAFSTCLQENISIPKSLTPHDISEVNVQQKEVDSNSSHEADILDREALQSKTSEPMVTSKPQDSQNMELEPQKEKTEANTVPEDDPEDSWDTMFDDNGDCLDESLMDELIKTVGKVEVEKPRINYLKYEPKEPDMDMQALSHVVEIYDFSPDLATHDIISTFRDFAKLTFVKMLSVLVHLNLVEVLFHSVLHYDVKFAEFLQPYKARPETTSIAARRLVAGALGMAPRVSREVRDREKQKLKEAKEKRRQEKQQKIDMWDGSFGKCAMDDV</sequence>
<feature type="compositionally biased region" description="Polar residues" evidence="1">
    <location>
        <begin position="488"/>
        <end position="506"/>
    </location>
</feature>
<dbReference type="Pfam" id="PF01424">
    <property type="entry name" value="R3H"/>
    <property type="match status" value="1"/>
</dbReference>
<dbReference type="GO" id="GO:0003676">
    <property type="term" value="F:nucleic acid binding"/>
    <property type="evidence" value="ECO:0007669"/>
    <property type="project" value="UniProtKB-UniRule"/>
</dbReference>
<protein>
    <recommendedName>
        <fullName evidence="2">R3H domain-containing protein</fullName>
    </recommendedName>
</protein>
<dbReference type="InterPro" id="IPR039884">
    <property type="entry name" value="R3HC1/R3HCL"/>
</dbReference>